<accession>A0A6P8GXX5</accession>
<dbReference type="Proteomes" id="UP000515152">
    <property type="component" value="Chromosome 17"/>
</dbReference>
<dbReference type="SUPFAM" id="SSF57850">
    <property type="entry name" value="RING/U-box"/>
    <property type="match status" value="2"/>
</dbReference>
<dbReference type="Pfam" id="PF00097">
    <property type="entry name" value="zf-C3HC4"/>
    <property type="match status" value="1"/>
</dbReference>
<dbReference type="GeneID" id="105889267"/>
<dbReference type="KEGG" id="char:105889267"/>
<feature type="domain" description="RING-type" evidence="6">
    <location>
        <begin position="124"/>
        <end position="166"/>
    </location>
</feature>
<name>A0A6P8GXX5_CLUHA</name>
<dbReference type="Gene3D" id="3.30.40.10">
    <property type="entry name" value="Zinc/RING finger domain, C3HC4 (zinc finger)"/>
    <property type="match status" value="2"/>
</dbReference>
<feature type="region of interest" description="Disordered" evidence="5">
    <location>
        <begin position="32"/>
        <end position="74"/>
    </location>
</feature>
<keyword evidence="3" id="KW-0862">Zinc</keyword>
<evidence type="ECO:0000256" key="3">
    <source>
        <dbReference type="ARBA" id="ARBA00022833"/>
    </source>
</evidence>
<evidence type="ECO:0000313" key="7">
    <source>
        <dbReference type="Proteomes" id="UP000515152"/>
    </source>
</evidence>
<gene>
    <name evidence="8" type="primary">rnf32</name>
</gene>
<reference evidence="8" key="1">
    <citation type="submission" date="2025-08" db="UniProtKB">
        <authorList>
            <consortium name="RefSeq"/>
        </authorList>
    </citation>
    <scope>IDENTIFICATION</scope>
</reference>
<keyword evidence="7" id="KW-1185">Reference proteome</keyword>
<evidence type="ECO:0000256" key="4">
    <source>
        <dbReference type="PROSITE-ProRule" id="PRU00175"/>
    </source>
</evidence>
<dbReference type="PROSITE" id="PS50089">
    <property type="entry name" value="ZF_RING_2"/>
    <property type="match status" value="2"/>
</dbReference>
<evidence type="ECO:0000313" key="8">
    <source>
        <dbReference type="RefSeq" id="XP_031439615.1"/>
    </source>
</evidence>
<dbReference type="CDD" id="cd16678">
    <property type="entry name" value="RING-H2_RNF32_rpt2"/>
    <property type="match status" value="1"/>
</dbReference>
<feature type="domain" description="RING-type" evidence="6">
    <location>
        <begin position="295"/>
        <end position="357"/>
    </location>
</feature>
<evidence type="ECO:0000256" key="2">
    <source>
        <dbReference type="ARBA" id="ARBA00022771"/>
    </source>
</evidence>
<keyword evidence="1" id="KW-0479">Metal-binding</keyword>
<dbReference type="PANTHER" id="PTHR14991">
    <property type="entry name" value="RING FINGER PROTEIN 32"/>
    <property type="match status" value="1"/>
</dbReference>
<dbReference type="PANTHER" id="PTHR14991:SF0">
    <property type="entry name" value="RING FINGER PROTEIN 32"/>
    <property type="match status" value="1"/>
</dbReference>
<dbReference type="InterPro" id="IPR018957">
    <property type="entry name" value="Znf_C3HC4_RING-type"/>
</dbReference>
<dbReference type="AlphaFoldDB" id="A0A6P8GXX5"/>
<evidence type="ECO:0000256" key="1">
    <source>
        <dbReference type="ARBA" id="ARBA00022723"/>
    </source>
</evidence>
<dbReference type="InterPro" id="IPR042862">
    <property type="entry name" value="RNF32"/>
</dbReference>
<dbReference type="CTD" id="140545"/>
<dbReference type="Pfam" id="PF00612">
    <property type="entry name" value="IQ"/>
    <property type="match status" value="1"/>
</dbReference>
<sequence>MRKCNNSKSEKGKMAITAVALQDHISRSMLQSLSLSDPVRDSLRAKGPGQKPRQRNRHANGKPQHSQSQRSLEEREYVLDPAPPPLTLAQKLGLVEAPQRRLSEAEWEQVKTRSVQEGDSTQPCVICREEFRLQPQVLLSCSHVFHRTCLKAFERYSGKKCCPMCRMNQYETRVIHEGAQIYREKCIIRIQAWWRGCVARRWYRNVRRSVPPKDKRLRQQFFETKLQEMSDSLVQACRTDTEAFLSDIEHSVAQSRLVFRQLEPEHTLLTHTPDAQAEDWVQIEEQAVQREMQDCPICLTPLSTPCSGSEGHGHGHGRGREPRHVLLLSCSHLFHQVCLEAFELFCPETRPTCPLCRAMYSKRVL</sequence>
<keyword evidence="2 4" id="KW-0863">Zinc-finger</keyword>
<evidence type="ECO:0000256" key="5">
    <source>
        <dbReference type="SAM" id="MobiDB-lite"/>
    </source>
</evidence>
<dbReference type="RefSeq" id="XP_031439615.1">
    <property type="nucleotide sequence ID" value="XM_031583755.2"/>
</dbReference>
<organism evidence="7 8">
    <name type="scientific">Clupea harengus</name>
    <name type="common">Atlantic herring</name>
    <dbReference type="NCBI Taxonomy" id="7950"/>
    <lineage>
        <taxon>Eukaryota</taxon>
        <taxon>Metazoa</taxon>
        <taxon>Chordata</taxon>
        <taxon>Craniata</taxon>
        <taxon>Vertebrata</taxon>
        <taxon>Euteleostomi</taxon>
        <taxon>Actinopterygii</taxon>
        <taxon>Neopterygii</taxon>
        <taxon>Teleostei</taxon>
        <taxon>Clupei</taxon>
        <taxon>Clupeiformes</taxon>
        <taxon>Clupeoidei</taxon>
        <taxon>Clupeidae</taxon>
        <taxon>Clupea</taxon>
    </lineage>
</organism>
<dbReference type="InterPro" id="IPR001841">
    <property type="entry name" value="Znf_RING"/>
</dbReference>
<dbReference type="SMART" id="SM00184">
    <property type="entry name" value="RING"/>
    <property type="match status" value="2"/>
</dbReference>
<proteinExistence type="predicted"/>
<dbReference type="InterPro" id="IPR013083">
    <property type="entry name" value="Znf_RING/FYVE/PHD"/>
</dbReference>
<dbReference type="OrthoDB" id="8062037at2759"/>
<dbReference type="Pfam" id="PF13639">
    <property type="entry name" value="zf-RING_2"/>
    <property type="match status" value="1"/>
</dbReference>
<protein>
    <submittedName>
        <fullName evidence="8">RING finger protein 32</fullName>
    </submittedName>
</protein>
<dbReference type="InterPro" id="IPR000048">
    <property type="entry name" value="IQ_motif_EF-hand-BS"/>
</dbReference>
<dbReference type="PROSITE" id="PS50096">
    <property type="entry name" value="IQ"/>
    <property type="match status" value="1"/>
</dbReference>
<evidence type="ECO:0000259" key="6">
    <source>
        <dbReference type="PROSITE" id="PS50089"/>
    </source>
</evidence>
<dbReference type="GO" id="GO:0008270">
    <property type="term" value="F:zinc ion binding"/>
    <property type="evidence" value="ECO:0007669"/>
    <property type="project" value="UniProtKB-KW"/>
</dbReference>
<dbReference type="CDD" id="cd16677">
    <property type="entry name" value="RING-H2_RNF32_rpt1"/>
    <property type="match status" value="1"/>
</dbReference>